<dbReference type="RefSeq" id="WP_207355857.1">
    <property type="nucleotide sequence ID" value="NZ_CP071503.1"/>
</dbReference>
<name>A0ABX7QUF3_9GAMM</name>
<gene>
    <name evidence="2" type="ORF">JYB87_05310</name>
</gene>
<keyword evidence="1" id="KW-1133">Transmembrane helix</keyword>
<evidence type="ECO:0000256" key="1">
    <source>
        <dbReference type="SAM" id="Phobius"/>
    </source>
</evidence>
<keyword evidence="1" id="KW-0472">Membrane</keyword>
<accession>A0ABX7QUF3</accession>
<organism evidence="2 3">
    <name type="scientific">Shewanella avicenniae</name>
    <dbReference type="NCBI Taxonomy" id="2814294"/>
    <lineage>
        <taxon>Bacteria</taxon>
        <taxon>Pseudomonadati</taxon>
        <taxon>Pseudomonadota</taxon>
        <taxon>Gammaproteobacteria</taxon>
        <taxon>Alteromonadales</taxon>
        <taxon>Shewanellaceae</taxon>
        <taxon>Shewanella</taxon>
    </lineage>
</organism>
<keyword evidence="1" id="KW-0812">Transmembrane</keyword>
<feature type="transmembrane region" description="Helical" evidence="1">
    <location>
        <begin position="20"/>
        <end position="42"/>
    </location>
</feature>
<protein>
    <submittedName>
        <fullName evidence="2">Uncharacterized protein</fullName>
    </submittedName>
</protein>
<reference evidence="2 3" key="1">
    <citation type="submission" date="2021-03" db="EMBL/GenBank/DDBJ databases">
        <title>Novel species identification of genus Shewanella.</title>
        <authorList>
            <person name="Liu G."/>
            <person name="Zhang Q."/>
        </authorList>
    </citation>
    <scope>NUCLEOTIDE SEQUENCE [LARGE SCALE GENOMIC DNA]</scope>
    <source>
        <strain evidence="2 3">FJAT-51800</strain>
    </source>
</reference>
<keyword evidence="3" id="KW-1185">Reference proteome</keyword>
<evidence type="ECO:0000313" key="2">
    <source>
        <dbReference type="EMBL" id="QSX34657.1"/>
    </source>
</evidence>
<dbReference type="EMBL" id="CP071503">
    <property type="protein sequence ID" value="QSX34657.1"/>
    <property type="molecule type" value="Genomic_DNA"/>
</dbReference>
<proteinExistence type="predicted"/>
<dbReference type="Proteomes" id="UP000662770">
    <property type="component" value="Chromosome"/>
</dbReference>
<sequence length="64" mass="7108">MDLGVGLGPLLLGNIIPKLQFSGMYELLAVVMLLCLVAYYILLGRLESERQQPAQLELSQHLSH</sequence>
<evidence type="ECO:0000313" key="3">
    <source>
        <dbReference type="Proteomes" id="UP000662770"/>
    </source>
</evidence>